<evidence type="ECO:0000313" key="1">
    <source>
        <dbReference type="EMBL" id="MFC5473156.1"/>
    </source>
</evidence>
<sequence>MENATPPLSRFLPRRKALHTVLPICWLALSSVVHSETLQNWYHDPFIQVRNAVADCPLPLGPFSTEAEAKKESHSRVERGNSCWLAGKCSKPNSYLYDAAIAQSVQAHFARDPAFARSSLWLTFQRRFVWVEGCSADPAIDAAALEAFVRAEPDIERVIVNLRPVGSRQVPYPVAPQR</sequence>
<accession>A0ABW0M6B5</accession>
<dbReference type="RefSeq" id="WP_378995283.1">
    <property type="nucleotide sequence ID" value="NZ_JBHSMT010000008.1"/>
</dbReference>
<gene>
    <name evidence="1" type="ORF">ACFPM8_04225</name>
</gene>
<dbReference type="Proteomes" id="UP001596045">
    <property type="component" value="Unassembled WGS sequence"/>
</dbReference>
<reference evidence="2" key="1">
    <citation type="journal article" date="2019" name="Int. J. Syst. Evol. Microbiol.">
        <title>The Global Catalogue of Microorganisms (GCM) 10K type strain sequencing project: providing services to taxonomists for standard genome sequencing and annotation.</title>
        <authorList>
            <consortium name="The Broad Institute Genomics Platform"/>
            <consortium name="The Broad Institute Genome Sequencing Center for Infectious Disease"/>
            <person name="Wu L."/>
            <person name="Ma J."/>
        </authorList>
    </citation>
    <scope>NUCLEOTIDE SEQUENCE [LARGE SCALE GENOMIC DNA]</scope>
    <source>
        <strain evidence="2">JCM 17066</strain>
    </source>
</reference>
<keyword evidence="2" id="KW-1185">Reference proteome</keyword>
<dbReference type="EMBL" id="JBHSMT010000008">
    <property type="protein sequence ID" value="MFC5473156.1"/>
    <property type="molecule type" value="Genomic_DNA"/>
</dbReference>
<organism evidence="1 2">
    <name type="scientific">Paraherbaspirillum soli</name>
    <dbReference type="NCBI Taxonomy" id="631222"/>
    <lineage>
        <taxon>Bacteria</taxon>
        <taxon>Pseudomonadati</taxon>
        <taxon>Pseudomonadota</taxon>
        <taxon>Betaproteobacteria</taxon>
        <taxon>Burkholderiales</taxon>
        <taxon>Oxalobacteraceae</taxon>
        <taxon>Paraherbaspirillum</taxon>
    </lineage>
</organism>
<name>A0ABW0M6B5_9BURK</name>
<proteinExistence type="predicted"/>
<evidence type="ECO:0000313" key="2">
    <source>
        <dbReference type="Proteomes" id="UP001596045"/>
    </source>
</evidence>
<comment type="caution">
    <text evidence="1">The sequence shown here is derived from an EMBL/GenBank/DDBJ whole genome shotgun (WGS) entry which is preliminary data.</text>
</comment>
<protein>
    <submittedName>
        <fullName evidence="1">BON domain-containing protein</fullName>
    </submittedName>
</protein>